<reference evidence="1 2" key="1">
    <citation type="submission" date="2019-12" db="EMBL/GenBank/DDBJ databases">
        <title>complete genome sequences of Pseudomonas otitidis str. WP8-S17-CRE-03 isolated from wastewater treatment plant effluent.</title>
        <authorList>
            <person name="Sekizuka T."/>
            <person name="Itokawa K."/>
            <person name="Yatsu K."/>
            <person name="Inamine Y."/>
            <person name="Kuroda M."/>
        </authorList>
    </citation>
    <scope>NUCLEOTIDE SEQUENCE [LARGE SCALE GENOMIC DNA]</scope>
    <source>
        <strain evidence="1 2">WP8-S17-CRE-03</strain>
    </source>
</reference>
<proteinExistence type="predicted"/>
<name>A0A1I0TVJ7_9GAMM</name>
<dbReference type="AlphaFoldDB" id="A0A1I0TVJ7"/>
<protein>
    <submittedName>
        <fullName evidence="1">AraC family transcriptional regulator</fullName>
    </submittedName>
</protein>
<sequence>MLAEVRSFDDSQQHAGSILGWNQVYDQLGRGHLSSELQQVAAERFQIFQETLDKRVVQHGCAPRGRLCIAMSLGTGRFPVVQGYEAGPQSVPLLRDGEEFLLHAPEGMSFFAINIDAERFARLAEVELSREQLGALRTQPQMAVSRAVLERVRSRIQPVFSALVKGDIALDRACEARLEEQLLETFLDLFIHARDTPRDRRGNVAVSAYLVRKCQEIALANTDELPSILALCEQLRVSRRTLQSSFQLVAGMRPVEYLRTLRLNAVRRRLTSTPASVLNVGEAAAEQGFYHLSHFSARYRELFGECPSETRRP</sequence>
<dbReference type="EMBL" id="AP022213">
    <property type="protein sequence ID" value="BBT17420.1"/>
    <property type="molecule type" value="Genomic_DNA"/>
</dbReference>
<dbReference type="InterPro" id="IPR053142">
    <property type="entry name" value="PchR_regulatory_protein"/>
</dbReference>
<dbReference type="SUPFAM" id="SSF46689">
    <property type="entry name" value="Homeodomain-like"/>
    <property type="match status" value="1"/>
</dbReference>
<dbReference type="InterPro" id="IPR009057">
    <property type="entry name" value="Homeodomain-like_sf"/>
</dbReference>
<evidence type="ECO:0000313" key="1">
    <source>
        <dbReference type="EMBL" id="BBT17420.1"/>
    </source>
</evidence>
<dbReference type="PANTHER" id="PTHR47893">
    <property type="entry name" value="REGULATORY PROTEIN PCHR"/>
    <property type="match status" value="1"/>
</dbReference>
<organism evidence="1 2">
    <name type="scientific">Metapseudomonas otitidis</name>
    <dbReference type="NCBI Taxonomy" id="319939"/>
    <lineage>
        <taxon>Bacteria</taxon>
        <taxon>Pseudomonadati</taxon>
        <taxon>Pseudomonadota</taxon>
        <taxon>Gammaproteobacteria</taxon>
        <taxon>Pseudomonadales</taxon>
        <taxon>Pseudomonadaceae</taxon>
        <taxon>Metapseudomonas</taxon>
    </lineage>
</organism>
<dbReference type="PANTHER" id="PTHR47893:SF1">
    <property type="entry name" value="REGULATORY PROTEIN PCHR"/>
    <property type="match status" value="1"/>
</dbReference>
<dbReference type="PROSITE" id="PS01124">
    <property type="entry name" value="HTH_ARAC_FAMILY_2"/>
    <property type="match status" value="1"/>
</dbReference>
<dbReference type="InterPro" id="IPR018060">
    <property type="entry name" value="HTH_AraC"/>
</dbReference>
<dbReference type="Proteomes" id="UP000515591">
    <property type="component" value="Chromosome"/>
</dbReference>
<dbReference type="SMART" id="SM00342">
    <property type="entry name" value="HTH_ARAC"/>
    <property type="match status" value="1"/>
</dbReference>
<dbReference type="RefSeq" id="WP_074969462.1">
    <property type="nucleotide sequence ID" value="NZ_AP022213.1"/>
</dbReference>
<gene>
    <name evidence="1" type="ORF">WP8S17C03_34690</name>
</gene>
<dbReference type="STRING" id="319939.SAMN05216263_106159"/>
<accession>A0A1I0TVJ7</accession>
<evidence type="ECO:0000313" key="2">
    <source>
        <dbReference type="Proteomes" id="UP000515591"/>
    </source>
</evidence>
<dbReference type="GO" id="GO:0043565">
    <property type="term" value="F:sequence-specific DNA binding"/>
    <property type="evidence" value="ECO:0007669"/>
    <property type="project" value="InterPro"/>
</dbReference>
<dbReference type="GO" id="GO:0003700">
    <property type="term" value="F:DNA-binding transcription factor activity"/>
    <property type="evidence" value="ECO:0007669"/>
    <property type="project" value="InterPro"/>
</dbReference>
<dbReference type="Gene3D" id="1.10.10.60">
    <property type="entry name" value="Homeodomain-like"/>
    <property type="match status" value="1"/>
</dbReference>
<dbReference type="Pfam" id="PF12833">
    <property type="entry name" value="HTH_18"/>
    <property type="match status" value="1"/>
</dbReference>